<dbReference type="GO" id="GO:0003677">
    <property type="term" value="F:DNA binding"/>
    <property type="evidence" value="ECO:0007669"/>
    <property type="project" value="InterPro"/>
</dbReference>
<evidence type="ECO:0000259" key="2">
    <source>
        <dbReference type="Pfam" id="PF20432"/>
    </source>
</evidence>
<dbReference type="InterPro" id="IPR024467">
    <property type="entry name" value="Xre/MbcA/ParS-like_toxin-bd"/>
</dbReference>
<protein>
    <recommendedName>
        <fullName evidence="5">DUF2384 domain-containing protein</fullName>
    </recommendedName>
</protein>
<feature type="domain" description="Antitoxin Xre/MbcA/ParS-like toxin-binding" evidence="1">
    <location>
        <begin position="93"/>
        <end position="142"/>
    </location>
</feature>
<dbReference type="Pfam" id="PF09722">
    <property type="entry name" value="Xre_MbcA_ParS_C"/>
    <property type="match status" value="1"/>
</dbReference>
<evidence type="ECO:0000259" key="1">
    <source>
        <dbReference type="Pfam" id="PF09722"/>
    </source>
</evidence>
<feature type="domain" description="Antitoxin Xre-like helix-turn-helix" evidence="2">
    <location>
        <begin position="37"/>
        <end position="86"/>
    </location>
</feature>
<evidence type="ECO:0000313" key="4">
    <source>
        <dbReference type="Proteomes" id="UP000568106"/>
    </source>
</evidence>
<keyword evidence="4" id="KW-1185">Reference proteome</keyword>
<evidence type="ECO:0000313" key="3">
    <source>
        <dbReference type="EMBL" id="MBB5315353.1"/>
    </source>
</evidence>
<dbReference type="InterPro" id="IPR046847">
    <property type="entry name" value="Xre-like_HTH"/>
</dbReference>
<reference evidence="3" key="1">
    <citation type="submission" date="2020-08" db="EMBL/GenBank/DDBJ databases">
        <title>Genomic Encyclopedia of Type Strains, Phase IV (KMG-V): Genome sequencing to study the core and pangenomes of soil and plant-associated prokaryotes.</title>
        <authorList>
            <person name="Whitman W."/>
        </authorList>
    </citation>
    <scope>NUCLEOTIDE SEQUENCE [LARGE SCALE GENOMIC DNA]</scope>
    <source>
        <strain evidence="3">M8UP27</strain>
    </source>
</reference>
<accession>A0A7W8IFQ7</accession>
<sequence>MSAFPIHTAPGYQFEVTPDLSRLETRERLSHSAIGGFFAIIEKWGLSMEQAGDLLGDRPRSSVYKLKSVPKTLGPDELTRISYLVGIYKSLHILLPDELADQWMTRPNDNPLFRGRPPLDYVLRGIPAMQQVRSLLDAARGGQ</sequence>
<dbReference type="Pfam" id="PF20432">
    <property type="entry name" value="Xre-like-HTH"/>
    <property type="match status" value="1"/>
</dbReference>
<dbReference type="Proteomes" id="UP000568106">
    <property type="component" value="Unassembled WGS sequence"/>
</dbReference>
<dbReference type="AlphaFoldDB" id="A0A7W8IFQ7"/>
<name>A0A7W8IFQ7_9BACT</name>
<dbReference type="EMBL" id="JACHDY010000001">
    <property type="protein sequence ID" value="MBB5315353.1"/>
    <property type="molecule type" value="Genomic_DNA"/>
</dbReference>
<comment type="caution">
    <text evidence="3">The sequence shown here is derived from an EMBL/GenBank/DDBJ whole genome shotgun (WGS) entry which is preliminary data.</text>
</comment>
<organism evidence="3 4">
    <name type="scientific">Tunturiibacter empetritectus</name>
    <dbReference type="NCBI Taxonomy" id="3069691"/>
    <lineage>
        <taxon>Bacteria</taxon>
        <taxon>Pseudomonadati</taxon>
        <taxon>Acidobacteriota</taxon>
        <taxon>Terriglobia</taxon>
        <taxon>Terriglobales</taxon>
        <taxon>Acidobacteriaceae</taxon>
        <taxon>Tunturiibacter</taxon>
    </lineage>
</organism>
<proteinExistence type="predicted"/>
<gene>
    <name evidence="3" type="ORF">HDF09_000003</name>
</gene>
<evidence type="ECO:0008006" key="5">
    <source>
        <dbReference type="Google" id="ProtNLM"/>
    </source>
</evidence>